<dbReference type="RefSeq" id="WP_120763288.1">
    <property type="nucleotide sequence ID" value="NZ_CP032630.1"/>
</dbReference>
<feature type="domain" description="Glycosyl transferase family 28 C-terminal" evidence="1">
    <location>
        <begin position="169"/>
        <end position="295"/>
    </location>
</feature>
<evidence type="ECO:0000259" key="1">
    <source>
        <dbReference type="Pfam" id="PF04101"/>
    </source>
</evidence>
<proteinExistence type="predicted"/>
<keyword evidence="3" id="KW-1185">Reference proteome</keyword>
<evidence type="ECO:0000313" key="2">
    <source>
        <dbReference type="EMBL" id="AYF98919.1"/>
    </source>
</evidence>
<dbReference type="PANTHER" id="PTHR21015">
    <property type="entry name" value="UDP-N-ACETYLGLUCOSAMINE--N-ACETYLMURAMYL-(PENTAPEPTIDE) PYROPHOSPHORYL-UNDECAPRENOL N-ACETYLGLUCOSAMINE TRANSFERASE 1"/>
    <property type="match status" value="1"/>
</dbReference>
<dbReference type="EMBL" id="CP032630">
    <property type="protein sequence ID" value="AYF98919.1"/>
    <property type="molecule type" value="Genomic_DNA"/>
</dbReference>
<protein>
    <submittedName>
        <fullName evidence="2">Glycosyl transferase family 28</fullName>
    </submittedName>
</protein>
<dbReference type="OrthoDB" id="555447at2"/>
<dbReference type="PANTHER" id="PTHR21015:SF22">
    <property type="entry name" value="GLYCOSYLTRANSFERASE"/>
    <property type="match status" value="1"/>
</dbReference>
<reference evidence="3" key="1">
    <citation type="submission" date="2018-09" db="EMBL/GenBank/DDBJ databases">
        <title>Genome sequencing of strain 2DFWR-13.</title>
        <authorList>
            <person name="Heo J."/>
            <person name="Kim S.-J."/>
            <person name="Kwon S.-W."/>
        </authorList>
    </citation>
    <scope>NUCLEOTIDE SEQUENCE [LARGE SCALE GENOMIC DNA]</scope>
    <source>
        <strain evidence="3">2DFWR-13</strain>
    </source>
</reference>
<dbReference type="GO" id="GO:0016758">
    <property type="term" value="F:hexosyltransferase activity"/>
    <property type="evidence" value="ECO:0007669"/>
    <property type="project" value="InterPro"/>
</dbReference>
<dbReference type="Proteomes" id="UP000278886">
    <property type="component" value="Chromosome"/>
</dbReference>
<sequence>MNQTLLICSGGGHLKQLYALAPRLGIAPEQQLWATFENGLSTSLLEGRDTVFVPFAAPRDAWNTARIAQVVRKLLASRDIDRVVSTGASPAVAALPQATMRGIPSHYIESAARADGPSLSAKIVSRFPRVHTYTQYPAWADGHWQFRGAIFDAYDAGDPVEVPRLRKVVVSLGTQDGYPFDRLVAALAPLVADAEVLWQTGPHDVSRFGVEGRATVPHAELTAAIEEADLVVAHAGVGAAVTAIEAGKCPVLVPRLARHHEHIDDHQVQIAQELARRGLAVHATPEQLSSELLLDAARRSTRTVGAAPFALDEQLAA</sequence>
<dbReference type="AlphaFoldDB" id="A0A387BDF6"/>
<keyword evidence="2" id="KW-0808">Transferase</keyword>
<dbReference type="KEGG" id="lyd:D7I47_12080"/>
<dbReference type="Pfam" id="PF04101">
    <property type="entry name" value="Glyco_tran_28_C"/>
    <property type="match status" value="1"/>
</dbReference>
<gene>
    <name evidence="2" type="ORF">D7I47_12080</name>
</gene>
<dbReference type="SUPFAM" id="SSF53756">
    <property type="entry name" value="UDP-Glycosyltransferase/glycogen phosphorylase"/>
    <property type="match status" value="1"/>
</dbReference>
<name>A0A387BDF6_9MICO</name>
<organism evidence="2 3">
    <name type="scientific">Protaetiibacter intestinalis</name>
    <dbReference type="NCBI Taxonomy" id="2419774"/>
    <lineage>
        <taxon>Bacteria</taxon>
        <taxon>Bacillati</taxon>
        <taxon>Actinomycetota</taxon>
        <taxon>Actinomycetes</taxon>
        <taxon>Micrococcales</taxon>
        <taxon>Microbacteriaceae</taxon>
        <taxon>Protaetiibacter</taxon>
    </lineage>
</organism>
<dbReference type="Gene3D" id="3.40.50.2000">
    <property type="entry name" value="Glycogen Phosphorylase B"/>
    <property type="match status" value="2"/>
</dbReference>
<evidence type="ECO:0000313" key="3">
    <source>
        <dbReference type="Proteomes" id="UP000278886"/>
    </source>
</evidence>
<dbReference type="InterPro" id="IPR007235">
    <property type="entry name" value="Glyco_trans_28_C"/>
</dbReference>
<accession>A0A387BDF6</accession>